<feature type="modified residue" description="Phosphohistidine" evidence="1">
    <location>
        <position position="64"/>
    </location>
</feature>
<organism evidence="3 4">
    <name type="scientific">Crocosphaera watsonii WH 0401</name>
    <dbReference type="NCBI Taxonomy" id="555881"/>
    <lineage>
        <taxon>Bacteria</taxon>
        <taxon>Bacillati</taxon>
        <taxon>Cyanobacteriota</taxon>
        <taxon>Cyanophyceae</taxon>
        <taxon>Oscillatoriophycideae</taxon>
        <taxon>Chroococcales</taxon>
        <taxon>Aphanothecaceae</taxon>
        <taxon>Crocosphaera</taxon>
    </lineage>
</organism>
<dbReference type="SUPFAM" id="SSF47226">
    <property type="entry name" value="Histidine-containing phosphotransfer domain, HPT domain"/>
    <property type="match status" value="1"/>
</dbReference>
<keyword evidence="3" id="KW-0547">Nucleotide-binding</keyword>
<evidence type="ECO:0000259" key="2">
    <source>
        <dbReference type="PROSITE" id="PS50894"/>
    </source>
</evidence>
<keyword evidence="1" id="KW-0597">Phosphoprotein</keyword>
<dbReference type="EMBL" id="CAQM01000378">
    <property type="protein sequence ID" value="CCQ61685.1"/>
    <property type="molecule type" value="Genomic_DNA"/>
</dbReference>
<keyword evidence="3" id="KW-0067">ATP-binding</keyword>
<sequence length="103" mass="11736">MLLRLQIEENMKFELDEITLAEMTKEARQCFLDEDAPEYICVLNTEIEKGYENANFTELLRAAHSLKGGAGIAQLFSIMELSHSFEDILAIIQKLPNSRTEEA</sequence>
<name>T2J932_CROWT</name>
<protein>
    <submittedName>
        <fullName evidence="3">Response regulator receiver:CheW-like protein:ATP-binding region, ATPase-like:Hpt</fullName>
    </submittedName>
</protein>
<dbReference type="Proteomes" id="UP000018198">
    <property type="component" value="Unassembled WGS sequence"/>
</dbReference>
<dbReference type="InterPro" id="IPR008207">
    <property type="entry name" value="Sig_transdc_His_kin_Hpt_dom"/>
</dbReference>
<comment type="caution">
    <text evidence="3">The sequence shown here is derived from an EMBL/GenBank/DDBJ whole genome shotgun (WGS) entry which is preliminary data.</text>
</comment>
<dbReference type="CDD" id="cd00088">
    <property type="entry name" value="HPT"/>
    <property type="match status" value="1"/>
</dbReference>
<dbReference type="GO" id="GO:0005524">
    <property type="term" value="F:ATP binding"/>
    <property type="evidence" value="ECO:0007669"/>
    <property type="project" value="UniProtKB-KW"/>
</dbReference>
<evidence type="ECO:0000313" key="4">
    <source>
        <dbReference type="Proteomes" id="UP000018198"/>
    </source>
</evidence>
<dbReference type="Pfam" id="PF01627">
    <property type="entry name" value="Hpt"/>
    <property type="match status" value="1"/>
</dbReference>
<dbReference type="Gene3D" id="1.20.120.160">
    <property type="entry name" value="HPT domain"/>
    <property type="match status" value="1"/>
</dbReference>
<reference evidence="3 4" key="2">
    <citation type="submission" date="2013-09" db="EMBL/GenBank/DDBJ databases">
        <title>Whole genome comparison of six Crocosphaera watsonii strains with differing phenotypes.</title>
        <authorList>
            <person name="Bench S.R."/>
            <person name="Heller P."/>
            <person name="Frank I."/>
            <person name="Arciniega M."/>
            <person name="Shilova I.N."/>
            <person name="Zehr J.P."/>
        </authorList>
    </citation>
    <scope>NUCLEOTIDE SEQUENCE [LARGE SCALE GENOMIC DNA]</scope>
    <source>
        <strain evidence="3 4">WH 0401</strain>
    </source>
</reference>
<dbReference type="InterPro" id="IPR036641">
    <property type="entry name" value="HPT_dom_sf"/>
</dbReference>
<evidence type="ECO:0000313" key="3">
    <source>
        <dbReference type="EMBL" id="CCQ61685.1"/>
    </source>
</evidence>
<dbReference type="PROSITE" id="PS50894">
    <property type="entry name" value="HPT"/>
    <property type="match status" value="1"/>
</dbReference>
<evidence type="ECO:0000256" key="1">
    <source>
        <dbReference type="PROSITE-ProRule" id="PRU00110"/>
    </source>
</evidence>
<proteinExistence type="predicted"/>
<accession>T2J932</accession>
<feature type="domain" description="HPt" evidence="2">
    <location>
        <begin position="20"/>
        <end position="103"/>
    </location>
</feature>
<reference evidence="3 4" key="1">
    <citation type="submission" date="2013-01" db="EMBL/GenBank/DDBJ databases">
        <authorList>
            <person name="Bench S."/>
        </authorList>
    </citation>
    <scope>NUCLEOTIDE SEQUENCE [LARGE SCALE GENOMIC DNA]</scope>
    <source>
        <strain evidence="3 4">WH 0401</strain>
    </source>
</reference>
<gene>
    <name evidence="3" type="ORF">CWATWH0401_2148</name>
</gene>
<dbReference type="AlphaFoldDB" id="T2J932"/>
<dbReference type="GO" id="GO:0000160">
    <property type="term" value="P:phosphorelay signal transduction system"/>
    <property type="evidence" value="ECO:0007669"/>
    <property type="project" value="InterPro"/>
</dbReference>